<dbReference type="Proteomes" id="UP001189429">
    <property type="component" value="Unassembled WGS sequence"/>
</dbReference>
<organism evidence="1 2">
    <name type="scientific">Prorocentrum cordatum</name>
    <dbReference type="NCBI Taxonomy" id="2364126"/>
    <lineage>
        <taxon>Eukaryota</taxon>
        <taxon>Sar</taxon>
        <taxon>Alveolata</taxon>
        <taxon>Dinophyceae</taxon>
        <taxon>Prorocentrales</taxon>
        <taxon>Prorocentraceae</taxon>
        <taxon>Prorocentrum</taxon>
    </lineage>
</organism>
<keyword evidence="2" id="KW-1185">Reference proteome</keyword>
<evidence type="ECO:0008006" key="3">
    <source>
        <dbReference type="Google" id="ProtNLM"/>
    </source>
</evidence>
<protein>
    <recommendedName>
        <fullName evidence="3">Dynein heavy chain tail domain-containing protein</fullName>
    </recommendedName>
</protein>
<proteinExistence type="predicted"/>
<evidence type="ECO:0000313" key="2">
    <source>
        <dbReference type="Proteomes" id="UP001189429"/>
    </source>
</evidence>
<reference evidence="1" key="1">
    <citation type="submission" date="2023-10" db="EMBL/GenBank/DDBJ databases">
        <authorList>
            <person name="Chen Y."/>
            <person name="Shah S."/>
            <person name="Dougan E. K."/>
            <person name="Thang M."/>
            <person name="Chan C."/>
        </authorList>
    </citation>
    <scope>NUCLEOTIDE SEQUENCE [LARGE SCALE GENOMIC DNA]</scope>
</reference>
<name>A0ABN9XLW8_9DINO</name>
<comment type="caution">
    <text evidence="1">The sequence shown here is derived from an EMBL/GenBank/DDBJ whole genome shotgun (WGS) entry which is preliminary data.</text>
</comment>
<sequence>MQLDKRTVEGMRRRVLRLKRRQDTWNDGNRLNNYCNLVQTAFHTTPQAIADAATTWADVVKHMTILQNEGIQSHDCTVLAVVKKHVSSCQGLADVEKLHNLTSLWRSRITPPPSPTTAGIIDCGFNDSVMVAEYKASVFEGFVIPVVRMGVEGTPLLLKWCRFVLDELNECDWLELSSKVSAVSKDVMVIAQAATAIVTSTFDEDNVAVNVVLQHRQSSANSPLAIIAAAMTNAEYWSDKLAATATVVANITPILPKLAGALETLVSLPSDPIVRLTKVTELVKLCVLWCKQVPLPTLATFSDGLYAAVIDATEIVAGKQPALEELTPKLDLLSEAFLVWPSNGNLTKRHQEIEEVTQSLRCNEKWATIDAVVVSTLVVINPPAEADPALFDNFPPQTFHVINPFLDELTKILNVSVGIKLSEDPEQASRANSLLDKLVKTLSLNVTDSEHDLHSIIAAVREMAKVDGLADSTCRDKIKLFDRIYSFANTYGPALNGWKDAECKAAYALDQSMFETMLHVDRARAKLSKYIEELKPNTVVQGDPIIAKVDEMMEASRIYIKNVHEQRVKSLGSTLQKAQESLDIVKHGGTNGEAWHKDLDPAAVSIDAVLQKSTEVLTAPRIRELIAAFGAVAKAARDQPACGRPPGLTSWIVLSMGVLGGGREAKTSFKDALEATGDRLGDAVEKLVMDQILAAKVTKAEALICVAMSSTAKGQQLRDKVQNELFELKASLPQGVKWNEVLFRPLQKPVNKIIQG</sequence>
<accession>A0ABN9XLW8</accession>
<dbReference type="EMBL" id="CAUYUJ010020815">
    <property type="protein sequence ID" value="CAK0900653.1"/>
    <property type="molecule type" value="Genomic_DNA"/>
</dbReference>
<evidence type="ECO:0000313" key="1">
    <source>
        <dbReference type="EMBL" id="CAK0900653.1"/>
    </source>
</evidence>
<gene>
    <name evidence="1" type="ORF">PCOR1329_LOCUS77876</name>
</gene>